<organism evidence="3 4">
    <name type="scientific">Dioscorea cayennensis subsp. rotundata</name>
    <name type="common">White Guinea yam</name>
    <name type="synonym">Dioscorea rotundata</name>
    <dbReference type="NCBI Taxonomy" id="55577"/>
    <lineage>
        <taxon>Eukaryota</taxon>
        <taxon>Viridiplantae</taxon>
        <taxon>Streptophyta</taxon>
        <taxon>Embryophyta</taxon>
        <taxon>Tracheophyta</taxon>
        <taxon>Spermatophyta</taxon>
        <taxon>Magnoliopsida</taxon>
        <taxon>Liliopsida</taxon>
        <taxon>Dioscoreales</taxon>
        <taxon>Dioscoreaceae</taxon>
        <taxon>Dioscorea</taxon>
    </lineage>
</organism>
<name>A0AB40BWY3_DIOCR</name>
<gene>
    <name evidence="4" type="primary">LOC120267311</name>
</gene>
<dbReference type="Proteomes" id="UP001515500">
    <property type="component" value="Chromosome 8"/>
</dbReference>
<evidence type="ECO:0000313" key="4">
    <source>
        <dbReference type="RefSeq" id="XP_039130904.1"/>
    </source>
</evidence>
<protein>
    <submittedName>
        <fullName evidence="4">Uncharacterized protein LOC120267311</fullName>
    </submittedName>
</protein>
<evidence type="ECO:0000313" key="3">
    <source>
        <dbReference type="Proteomes" id="UP001515500"/>
    </source>
</evidence>
<feature type="compositionally biased region" description="Polar residues" evidence="1">
    <location>
        <begin position="29"/>
        <end position="38"/>
    </location>
</feature>
<dbReference type="PANTHER" id="PTHR31973:SF199">
    <property type="entry name" value="SWIM-TYPE DOMAIN-CONTAINING PROTEIN"/>
    <property type="match status" value="1"/>
</dbReference>
<dbReference type="Pfam" id="PF03108">
    <property type="entry name" value="DBD_Tnp_Mut"/>
    <property type="match status" value="1"/>
</dbReference>
<dbReference type="InterPro" id="IPR004332">
    <property type="entry name" value="Transposase_MuDR"/>
</dbReference>
<evidence type="ECO:0000256" key="1">
    <source>
        <dbReference type="SAM" id="MobiDB-lite"/>
    </source>
</evidence>
<dbReference type="RefSeq" id="XP_039130904.1">
    <property type="nucleotide sequence ID" value="XM_039274970.1"/>
</dbReference>
<dbReference type="PANTHER" id="PTHR31973">
    <property type="entry name" value="POLYPROTEIN, PUTATIVE-RELATED"/>
    <property type="match status" value="1"/>
</dbReference>
<sequence length="287" mass="32594">MARITKSNKEVSVLIRSGHAVSDHGGSSGFNTKGNSIGLSIDDKEDEESEETEDVDEEEIDLEDTLIGSLIDEDELVSRKPKCPEFNEECDMKNPQFRIGMKFRDFKQFKEVVKNYGIKNRYVMAFKPNSKKRCKAICKRGCPFYLWASSTMKDGSTIQIKSGKLEHECSKDQHNRHVNVDWIARNYLEQFRVDPSWKISGIIQVVKTNQEVQISRLKAYRAKSITLRCDEGKFQCMYVYLAPLREGFLAGCKQIISVDGCFLKGLYGGQLISVVGIDANDCIYPVT</sequence>
<accession>A0AB40BWY3</accession>
<feature type="compositionally biased region" description="Acidic residues" evidence="1">
    <location>
        <begin position="43"/>
        <end position="58"/>
    </location>
</feature>
<feature type="region of interest" description="Disordered" evidence="1">
    <location>
        <begin position="20"/>
        <end position="58"/>
    </location>
</feature>
<keyword evidence="3" id="KW-1185">Reference proteome</keyword>
<proteinExistence type="predicted"/>
<reference evidence="4" key="1">
    <citation type="submission" date="2025-08" db="UniProtKB">
        <authorList>
            <consortium name="RefSeq"/>
        </authorList>
    </citation>
    <scope>IDENTIFICATION</scope>
</reference>
<feature type="domain" description="Transposase MuDR plant" evidence="2">
    <location>
        <begin position="96"/>
        <end position="154"/>
    </location>
</feature>
<evidence type="ECO:0000259" key="2">
    <source>
        <dbReference type="Pfam" id="PF03108"/>
    </source>
</evidence>
<dbReference type="AlphaFoldDB" id="A0AB40BWY3"/>
<dbReference type="GeneID" id="120267311"/>